<dbReference type="EMBL" id="REGN01002743">
    <property type="protein sequence ID" value="RNA26414.1"/>
    <property type="molecule type" value="Genomic_DNA"/>
</dbReference>
<gene>
    <name evidence="1" type="ORF">BpHYR1_028762</name>
</gene>
<sequence>MKNFDETKLKPQPDWNKRLNIIRIPFSIIKDSILGYRNELESFIALFSFKRIKYIKFNYLDGKLNINWNYTETRKTPQMTLNILVKSCEKIKPLRRK</sequence>
<accession>A0A3M7RS74</accession>
<dbReference type="AlphaFoldDB" id="A0A3M7RS74"/>
<protein>
    <submittedName>
        <fullName evidence="1">Uncharacterized protein</fullName>
    </submittedName>
</protein>
<comment type="caution">
    <text evidence="1">The sequence shown here is derived from an EMBL/GenBank/DDBJ whole genome shotgun (WGS) entry which is preliminary data.</text>
</comment>
<dbReference type="Proteomes" id="UP000276133">
    <property type="component" value="Unassembled WGS sequence"/>
</dbReference>
<evidence type="ECO:0000313" key="1">
    <source>
        <dbReference type="EMBL" id="RNA26414.1"/>
    </source>
</evidence>
<proteinExistence type="predicted"/>
<evidence type="ECO:0000313" key="2">
    <source>
        <dbReference type="Proteomes" id="UP000276133"/>
    </source>
</evidence>
<reference evidence="1 2" key="1">
    <citation type="journal article" date="2018" name="Sci. Rep.">
        <title>Genomic signatures of local adaptation to the degree of environmental predictability in rotifers.</title>
        <authorList>
            <person name="Franch-Gras L."/>
            <person name="Hahn C."/>
            <person name="Garcia-Roger E.M."/>
            <person name="Carmona M.J."/>
            <person name="Serra M."/>
            <person name="Gomez A."/>
        </authorList>
    </citation>
    <scope>NUCLEOTIDE SEQUENCE [LARGE SCALE GENOMIC DNA]</scope>
    <source>
        <strain evidence="1">HYR1</strain>
    </source>
</reference>
<organism evidence="1 2">
    <name type="scientific">Brachionus plicatilis</name>
    <name type="common">Marine rotifer</name>
    <name type="synonym">Brachionus muelleri</name>
    <dbReference type="NCBI Taxonomy" id="10195"/>
    <lineage>
        <taxon>Eukaryota</taxon>
        <taxon>Metazoa</taxon>
        <taxon>Spiralia</taxon>
        <taxon>Gnathifera</taxon>
        <taxon>Rotifera</taxon>
        <taxon>Eurotatoria</taxon>
        <taxon>Monogononta</taxon>
        <taxon>Pseudotrocha</taxon>
        <taxon>Ploima</taxon>
        <taxon>Brachionidae</taxon>
        <taxon>Brachionus</taxon>
    </lineage>
</organism>
<name>A0A3M7RS74_BRAPC</name>
<keyword evidence="2" id="KW-1185">Reference proteome</keyword>